<feature type="domain" description="Disease resistance protein At4g27190-like leucine-rich repeats" evidence="2">
    <location>
        <begin position="601"/>
        <end position="717"/>
    </location>
</feature>
<dbReference type="Gene3D" id="3.80.10.10">
    <property type="entry name" value="Ribonuclease Inhibitor"/>
    <property type="match status" value="2"/>
</dbReference>
<dbReference type="Proteomes" id="UP001064489">
    <property type="component" value="Chromosome 2"/>
</dbReference>
<reference evidence="3" key="2">
    <citation type="submission" date="2023-02" db="EMBL/GenBank/DDBJ databases">
        <authorList>
            <person name="Swenson N.G."/>
            <person name="Wegrzyn J.L."/>
            <person name="Mcevoy S.L."/>
        </authorList>
    </citation>
    <scope>NUCLEOTIDE SEQUENCE</scope>
    <source>
        <strain evidence="3">91603</strain>
        <tissue evidence="3">Leaf</tissue>
    </source>
</reference>
<comment type="caution">
    <text evidence="3">The sequence shown here is derived from an EMBL/GenBank/DDBJ whole genome shotgun (WGS) entry which is preliminary data.</text>
</comment>
<keyword evidence="1" id="KW-0611">Plant defense</keyword>
<dbReference type="InterPro" id="IPR057135">
    <property type="entry name" value="At4g27190-like_LRR"/>
</dbReference>
<feature type="domain" description="Disease resistance protein At4g27190-like leucine-rich repeats" evidence="2">
    <location>
        <begin position="548"/>
        <end position="590"/>
    </location>
</feature>
<dbReference type="AlphaFoldDB" id="A0AAD5IDS5"/>
<feature type="domain" description="Disease resistance protein At4g27190-like leucine-rich repeats" evidence="2">
    <location>
        <begin position="155"/>
        <end position="298"/>
    </location>
</feature>
<gene>
    <name evidence="3" type="ORF">LWI28_013620</name>
</gene>
<dbReference type="Pfam" id="PF23247">
    <property type="entry name" value="LRR_RPS2"/>
    <property type="match status" value="4"/>
</dbReference>
<dbReference type="InterPro" id="IPR050905">
    <property type="entry name" value="Plant_NBS-LRR"/>
</dbReference>
<dbReference type="PANTHER" id="PTHR33463:SF135">
    <property type="entry name" value="RESISTANCE PROTEIN RPS2, PUTATIVE-RELATED"/>
    <property type="match status" value="1"/>
</dbReference>
<sequence length="738" mass="84108">MTPHPLFRAKVNTLPVNILADDIRLTTVRCFLNCHGKRQPKLNMGMVHRYISHSSPPSLVFNNMHLPIAPIQISRGIEATSLFAFKALYENVEYLELKKIMGCCQNIVPSIDETGLNELKSLSLESFDELECIIDMTQQHDVPSTAFSNLVDLFVDSVGLREICSGGRPPRGFLKNLETLKIQNCNGLSCLFPRMLIQILQKLKKVTVKNCGELEDVFQLEALCYDKENSFLLSSLASLNSIWLKNQRYICKGPTQQVSLKSLTIVQVYRCNKLKYLFTLSVARSLLQLEELMVRDCGSLEHIVTIKAEENLPAGGGGNYIVLPKLRKLHIAEIEKFINFCSEDYYSIGRAPQELLLYLPLNSTPSFVAEVEDEDNVPQTSKEKLRVLDQWCNTAVAQLRHGLHNLEELKIRGCRVQMLFQLEGLEQVLSLPSLKVIELEYLPKLECLCKGPKHLLSMQNLKRLAVNNCCRLRYMFSTTLARNLLQLEELVIRCCGELEQILVEDDAEHNQTLLKDHPQRPLLFPNLLRVDIFSCDKLKCLFPVSIAHLLSLQNLTTLELDNCHRLTHLFSSTLTRNLLQLERIDIVDCGELEQIIVEDYTKDHVQFGLFPNLSYISVKRCAKLKTLLPFSIARRGLRKLKNIYIQTAFQLEELFGHKDEAGMTSDRKIELPLLEVLTLRELASLVSFCPSNYGFIFPSLLHLWVTKCPKITTRFSIDQYGSIHAEAKVLSNFDVVDS</sequence>
<evidence type="ECO:0000313" key="4">
    <source>
        <dbReference type="Proteomes" id="UP001064489"/>
    </source>
</evidence>
<dbReference type="SUPFAM" id="SSF52047">
    <property type="entry name" value="RNI-like"/>
    <property type="match status" value="2"/>
</dbReference>
<protein>
    <recommendedName>
        <fullName evidence="2">Disease resistance protein At4g27190-like leucine-rich repeats domain-containing protein</fullName>
    </recommendedName>
</protein>
<name>A0AAD5IDS5_ACENE</name>
<reference evidence="3" key="1">
    <citation type="journal article" date="2022" name="Plant J.">
        <title>Strategies of tolerance reflected in two North American maple genomes.</title>
        <authorList>
            <person name="McEvoy S.L."/>
            <person name="Sezen U.U."/>
            <person name="Trouern-Trend A."/>
            <person name="McMahon S.M."/>
            <person name="Schaberg P.G."/>
            <person name="Yang J."/>
            <person name="Wegrzyn J.L."/>
            <person name="Swenson N.G."/>
        </authorList>
    </citation>
    <scope>NUCLEOTIDE SEQUENCE</scope>
    <source>
        <strain evidence="3">91603</strain>
    </source>
</reference>
<keyword evidence="4" id="KW-1185">Reference proteome</keyword>
<dbReference type="EMBL" id="JAJSOW010000106">
    <property type="protein sequence ID" value="KAI9161014.1"/>
    <property type="molecule type" value="Genomic_DNA"/>
</dbReference>
<evidence type="ECO:0000256" key="1">
    <source>
        <dbReference type="ARBA" id="ARBA00022821"/>
    </source>
</evidence>
<organism evidence="3 4">
    <name type="scientific">Acer negundo</name>
    <name type="common">Box elder</name>
    <dbReference type="NCBI Taxonomy" id="4023"/>
    <lineage>
        <taxon>Eukaryota</taxon>
        <taxon>Viridiplantae</taxon>
        <taxon>Streptophyta</taxon>
        <taxon>Embryophyta</taxon>
        <taxon>Tracheophyta</taxon>
        <taxon>Spermatophyta</taxon>
        <taxon>Magnoliopsida</taxon>
        <taxon>eudicotyledons</taxon>
        <taxon>Gunneridae</taxon>
        <taxon>Pentapetalae</taxon>
        <taxon>rosids</taxon>
        <taxon>malvids</taxon>
        <taxon>Sapindales</taxon>
        <taxon>Sapindaceae</taxon>
        <taxon>Hippocastanoideae</taxon>
        <taxon>Acereae</taxon>
        <taxon>Acer</taxon>
    </lineage>
</organism>
<evidence type="ECO:0000259" key="2">
    <source>
        <dbReference type="Pfam" id="PF23247"/>
    </source>
</evidence>
<accession>A0AAD5IDS5</accession>
<feature type="domain" description="Disease resistance protein At4g27190-like leucine-rich repeats" evidence="2">
    <location>
        <begin position="396"/>
        <end position="496"/>
    </location>
</feature>
<dbReference type="InterPro" id="IPR032675">
    <property type="entry name" value="LRR_dom_sf"/>
</dbReference>
<dbReference type="PANTHER" id="PTHR33463">
    <property type="entry name" value="NB-ARC DOMAIN-CONTAINING PROTEIN-RELATED"/>
    <property type="match status" value="1"/>
</dbReference>
<proteinExistence type="predicted"/>
<evidence type="ECO:0000313" key="3">
    <source>
        <dbReference type="EMBL" id="KAI9161014.1"/>
    </source>
</evidence>